<evidence type="ECO:0000256" key="3">
    <source>
        <dbReference type="ARBA" id="ARBA00022737"/>
    </source>
</evidence>
<dbReference type="EC" id="3.1.4.-" evidence="7"/>
<comment type="catalytic activity">
    <reaction evidence="7">
        <text>[protein-PII]-L-tyrosine + UTP = [protein-PII]-uridylyl-L-tyrosine + diphosphate</text>
        <dbReference type="Rhea" id="RHEA:13673"/>
        <dbReference type="Rhea" id="RHEA-COMP:12147"/>
        <dbReference type="Rhea" id="RHEA-COMP:12148"/>
        <dbReference type="ChEBI" id="CHEBI:33019"/>
        <dbReference type="ChEBI" id="CHEBI:46398"/>
        <dbReference type="ChEBI" id="CHEBI:46858"/>
        <dbReference type="ChEBI" id="CHEBI:90602"/>
        <dbReference type="EC" id="2.7.7.59"/>
    </reaction>
</comment>
<keyword evidence="1 7" id="KW-0808">Transferase</keyword>
<dbReference type="InterPro" id="IPR013546">
    <property type="entry name" value="PII_UdlTrfase/GS_AdlTrfase"/>
</dbReference>
<dbReference type="Pfam" id="PF01842">
    <property type="entry name" value="ACT"/>
    <property type="match status" value="1"/>
</dbReference>
<name>A0A4R7HV92_9ACTN</name>
<dbReference type="SUPFAM" id="SSF109604">
    <property type="entry name" value="HD-domain/PDEase-like"/>
    <property type="match status" value="1"/>
</dbReference>
<dbReference type="SUPFAM" id="SSF81593">
    <property type="entry name" value="Nucleotidyltransferase substrate binding subunit/domain"/>
    <property type="match status" value="1"/>
</dbReference>
<evidence type="ECO:0000256" key="1">
    <source>
        <dbReference type="ARBA" id="ARBA00022679"/>
    </source>
</evidence>
<feature type="region of interest" description="Uridylyltransferase" evidence="7">
    <location>
        <begin position="1"/>
        <end position="298"/>
    </location>
</feature>
<dbReference type="EMBL" id="SOAU01000001">
    <property type="protein sequence ID" value="TDT14852.1"/>
    <property type="molecule type" value="Genomic_DNA"/>
</dbReference>
<comment type="activity regulation">
    <text evidence="7">Uridylyltransferase (UTase) activity is inhibited by glutamine, while glutamine activates uridylyl-removing (UR) activity.</text>
</comment>
<dbReference type="Pfam" id="PF01909">
    <property type="entry name" value="NTP_transf_2"/>
    <property type="match status" value="1"/>
</dbReference>
<dbReference type="InterPro" id="IPR006674">
    <property type="entry name" value="HD_domain"/>
</dbReference>
<dbReference type="RefSeq" id="WP_133867366.1">
    <property type="nucleotide sequence ID" value="NZ_SOAU01000001.1"/>
</dbReference>
<dbReference type="CDD" id="cd00077">
    <property type="entry name" value="HDc"/>
    <property type="match status" value="1"/>
</dbReference>
<dbReference type="Gene3D" id="1.10.3090.10">
    <property type="entry name" value="cca-adding enzyme, domain 2"/>
    <property type="match status" value="1"/>
</dbReference>
<protein>
    <recommendedName>
        <fullName evidence="7">Bifunctional uridylyltransferase/uridylyl-removing enzyme</fullName>
        <shortName evidence="7">UTase/UR</shortName>
    </recommendedName>
    <alternativeName>
        <fullName evidence="7">Bifunctional [protein-PII] modification enzyme</fullName>
    </alternativeName>
    <alternativeName>
        <fullName evidence="7">Bifunctional nitrogen sensor protein</fullName>
    </alternativeName>
    <domain>
        <recommendedName>
            <fullName evidence="7">[Protein-PII] uridylyltransferase</fullName>
            <shortName evidence="7">PII uridylyltransferase</shortName>
            <shortName evidence="7">UTase</shortName>
            <ecNumber evidence="7">2.7.7.59</ecNumber>
        </recommendedName>
    </domain>
    <domain>
        <recommendedName>
            <fullName evidence="7">[Protein-PII]-UMP uridylyl-removing enzyme</fullName>
            <shortName evidence="7">UR</shortName>
            <ecNumber evidence="7">3.1.4.-</ecNumber>
        </recommendedName>
    </domain>
</protein>
<keyword evidence="11" id="KW-1185">Reference proteome</keyword>
<gene>
    <name evidence="7" type="primary">glnD</name>
    <name evidence="10" type="ORF">BDK89_0410</name>
</gene>
<comment type="catalytic activity">
    <reaction evidence="7">
        <text>[protein-PII]-uridylyl-L-tyrosine + H2O = [protein-PII]-L-tyrosine + UMP + H(+)</text>
        <dbReference type="Rhea" id="RHEA:48600"/>
        <dbReference type="Rhea" id="RHEA-COMP:12147"/>
        <dbReference type="Rhea" id="RHEA-COMP:12148"/>
        <dbReference type="ChEBI" id="CHEBI:15377"/>
        <dbReference type="ChEBI" id="CHEBI:15378"/>
        <dbReference type="ChEBI" id="CHEBI:46858"/>
        <dbReference type="ChEBI" id="CHEBI:57865"/>
        <dbReference type="ChEBI" id="CHEBI:90602"/>
    </reaction>
</comment>
<dbReference type="SUPFAM" id="SSF55021">
    <property type="entry name" value="ACT-like"/>
    <property type="match status" value="1"/>
</dbReference>
<keyword evidence="6 7" id="KW-0511">Multifunctional enzyme</keyword>
<dbReference type="InterPro" id="IPR002934">
    <property type="entry name" value="Polymerase_NTP_transf_dom"/>
</dbReference>
<dbReference type="OrthoDB" id="9758038at2"/>
<dbReference type="InterPro" id="IPR003607">
    <property type="entry name" value="HD/PDEase_dom"/>
</dbReference>
<organism evidence="10 11">
    <name type="scientific">Ilumatobacter fluminis</name>
    <dbReference type="NCBI Taxonomy" id="467091"/>
    <lineage>
        <taxon>Bacteria</taxon>
        <taxon>Bacillati</taxon>
        <taxon>Actinomycetota</taxon>
        <taxon>Acidimicrobiia</taxon>
        <taxon>Acidimicrobiales</taxon>
        <taxon>Ilumatobacteraceae</taxon>
        <taxon>Ilumatobacter</taxon>
    </lineage>
</organism>
<evidence type="ECO:0000256" key="2">
    <source>
        <dbReference type="ARBA" id="ARBA00022695"/>
    </source>
</evidence>
<comment type="function">
    <text evidence="7">Modifies, by uridylylation and deuridylylation, the PII regulatory proteins (GlnB and homologs), in response to the nitrogen status of the cell that GlnD senses through the glutamine level. Under low glutamine levels, catalyzes the conversion of the PII proteins and UTP to PII-UMP and PPi, while under higher glutamine levels, GlnD hydrolyzes PII-UMP to PII and UMP (deuridylylation). Thus, controls uridylylation state and activity of the PII proteins, and plays an important role in the regulation of nitrogen metabolism.</text>
</comment>
<reference evidence="10 11" key="1">
    <citation type="submission" date="2019-03" db="EMBL/GenBank/DDBJ databases">
        <title>Sequencing the genomes of 1000 actinobacteria strains.</title>
        <authorList>
            <person name="Klenk H.-P."/>
        </authorList>
    </citation>
    <scope>NUCLEOTIDE SEQUENCE [LARGE SCALE GENOMIC DNA]</scope>
    <source>
        <strain evidence="10 11">DSM 18936</strain>
    </source>
</reference>
<dbReference type="PIRSF" id="PIRSF006288">
    <property type="entry name" value="PII_uridyltransf"/>
    <property type="match status" value="1"/>
</dbReference>
<evidence type="ECO:0000313" key="10">
    <source>
        <dbReference type="EMBL" id="TDT14852.1"/>
    </source>
</evidence>
<feature type="domain" description="ACT" evidence="8">
    <location>
        <begin position="590"/>
        <end position="673"/>
    </location>
</feature>
<dbReference type="CDD" id="cd05401">
    <property type="entry name" value="NT_GlnE_GlnD_like"/>
    <property type="match status" value="1"/>
</dbReference>
<evidence type="ECO:0000256" key="4">
    <source>
        <dbReference type="ARBA" id="ARBA00022801"/>
    </source>
</evidence>
<keyword evidence="5 7" id="KW-0460">Magnesium</keyword>
<dbReference type="CDD" id="cd04873">
    <property type="entry name" value="ACT_UUR-ACR-like"/>
    <property type="match status" value="1"/>
</dbReference>
<dbReference type="AlphaFoldDB" id="A0A4R7HV92"/>
<evidence type="ECO:0000313" key="11">
    <source>
        <dbReference type="Proteomes" id="UP000294558"/>
    </source>
</evidence>
<dbReference type="GO" id="GO:0008081">
    <property type="term" value="F:phosphoric diester hydrolase activity"/>
    <property type="evidence" value="ECO:0007669"/>
    <property type="project" value="UniProtKB-UniRule"/>
</dbReference>
<dbReference type="Pfam" id="PF01966">
    <property type="entry name" value="HD"/>
    <property type="match status" value="1"/>
</dbReference>
<feature type="domain" description="ACT" evidence="8">
    <location>
        <begin position="705"/>
        <end position="775"/>
    </location>
</feature>
<dbReference type="InterPro" id="IPR010043">
    <property type="entry name" value="UTase/UR"/>
</dbReference>
<dbReference type="PANTHER" id="PTHR47320">
    <property type="entry name" value="BIFUNCTIONAL URIDYLYLTRANSFERASE/URIDYLYL-REMOVING ENZYME"/>
    <property type="match status" value="1"/>
</dbReference>
<dbReference type="PANTHER" id="PTHR47320:SF1">
    <property type="entry name" value="BIFUNCTIONAL URIDYLYLTRANSFERASE_URIDYLYL-REMOVING ENZYME"/>
    <property type="match status" value="1"/>
</dbReference>
<keyword evidence="4 7" id="KW-0378">Hydrolase</keyword>
<dbReference type="InterPro" id="IPR043519">
    <property type="entry name" value="NT_sf"/>
</dbReference>
<feature type="domain" description="HD" evidence="9">
    <location>
        <begin position="413"/>
        <end position="514"/>
    </location>
</feature>
<comment type="similarity">
    <text evidence="7">Belongs to the GlnD family.</text>
</comment>
<dbReference type="GO" id="GO:0006808">
    <property type="term" value="P:regulation of nitrogen utilization"/>
    <property type="evidence" value="ECO:0007669"/>
    <property type="project" value="UniProtKB-UniRule"/>
</dbReference>
<comment type="caution">
    <text evidence="10">The sequence shown here is derived from an EMBL/GenBank/DDBJ whole genome shotgun (WGS) entry which is preliminary data.</text>
</comment>
<dbReference type="SUPFAM" id="SSF81301">
    <property type="entry name" value="Nucleotidyltransferase"/>
    <property type="match status" value="1"/>
</dbReference>
<dbReference type="Pfam" id="PF08335">
    <property type="entry name" value="GlnD_UR_UTase"/>
    <property type="match status" value="2"/>
</dbReference>
<dbReference type="GO" id="GO:0008773">
    <property type="term" value="F:[protein-PII] uridylyltransferase activity"/>
    <property type="evidence" value="ECO:0007669"/>
    <property type="project" value="UniProtKB-UniRule"/>
</dbReference>
<comment type="cofactor">
    <cofactor evidence="7">
        <name>Mg(2+)</name>
        <dbReference type="ChEBI" id="CHEBI:18420"/>
    </cofactor>
</comment>
<dbReference type="EC" id="2.7.7.59" evidence="7"/>
<keyword evidence="3" id="KW-0677">Repeat</keyword>
<evidence type="ECO:0000256" key="5">
    <source>
        <dbReference type="ARBA" id="ARBA00022842"/>
    </source>
</evidence>
<dbReference type="InterPro" id="IPR002912">
    <property type="entry name" value="ACT_dom"/>
</dbReference>
<dbReference type="Gene3D" id="3.30.460.10">
    <property type="entry name" value="Beta Polymerase, domain 2"/>
    <property type="match status" value="1"/>
</dbReference>
<dbReference type="NCBIfam" id="NF002895">
    <property type="entry name" value="PRK03381.1"/>
    <property type="match status" value="1"/>
</dbReference>
<evidence type="ECO:0000259" key="9">
    <source>
        <dbReference type="PROSITE" id="PS51831"/>
    </source>
</evidence>
<accession>A0A4R7HV92</accession>
<proteinExistence type="inferred from homology"/>
<sequence>MTTTAASREIDQAWKAREAALADRSIGGREYCHRLAIATDAWIAALAQQARDDHPRAPKFVLVAVGGYGRGELSPQSDIDLVLIHQSKQSMESVASAIWYPIWDAGLKLGHAVRTFDDHLELAKDDLDTATALLTARPIWGDEKMGEAVVEAGLKNWTKRKKRWRLELARRVLERQTNAGDVAYILEPDLKNGHGGIRDAHSLWWAECGGLVLSKEDNAALNECYDVLLSARVALHLATERTGDTLRLEDQDAAAAAAGAESADAFMADIAAAARTVAWVADEAWGRVDKGKGGAPREVAPGVMYIDGEMELAIDADPSIDPTYMLRIATAAARQQARIGRKSLDRLAEVLPEWPSRWPAGAIDKLVALLLEGHAAIDVLEALDQKGLISRMLPEWEPLRSKPQRNAYHRFTVDRHLWEAAANASELVDMVGRPDLLVLGALFHDVGKGYPGDHTEVGMAMMQELGPRMGLSEADTAIIITMIEQHLLLPDVAMRRDLSDPATITHVAERVGSQDVLELLHALTIADSKATGPSAWGSWKEQLVQELVERVSHVVGGGDVADATWTLFPDAETLALMATGDPHVVVDGTRLLVVYRDSPGIFSRIAGVVSLHGLDVLAARAHSDEPQLGRVSMGASEFRVQMPRTGVEWEPVVDDLEKALHGRLAIESRLVERAKTYRRRRTLQAADPGPPRLTFHDHASDDASVIEVRCQTKIGILYRIAKALAEVGLDIRHATVQTIGSEIIDTFYVRDWNGDQITDPGHRAEIERAVLHSIG</sequence>
<keyword evidence="2 7" id="KW-0548">Nucleotidyltransferase</keyword>
<comment type="caution">
    <text evidence="7">Lacks conserved residue(s) required for the propagation of feature annotation.</text>
</comment>
<evidence type="ECO:0000259" key="8">
    <source>
        <dbReference type="PROSITE" id="PS51671"/>
    </source>
</evidence>
<dbReference type="Proteomes" id="UP000294558">
    <property type="component" value="Unassembled WGS sequence"/>
</dbReference>
<dbReference type="HAMAP" id="MF_00277">
    <property type="entry name" value="PII_uridylyl_transf"/>
    <property type="match status" value="1"/>
</dbReference>
<dbReference type="InterPro" id="IPR045865">
    <property type="entry name" value="ACT-like_dom_sf"/>
</dbReference>
<evidence type="ECO:0000256" key="6">
    <source>
        <dbReference type="ARBA" id="ARBA00023268"/>
    </source>
</evidence>
<dbReference type="PROSITE" id="PS51831">
    <property type="entry name" value="HD"/>
    <property type="match status" value="1"/>
</dbReference>
<evidence type="ECO:0000256" key="7">
    <source>
        <dbReference type="HAMAP-Rule" id="MF_00277"/>
    </source>
</evidence>
<dbReference type="PROSITE" id="PS51671">
    <property type="entry name" value="ACT"/>
    <property type="match status" value="2"/>
</dbReference>
<dbReference type="SMART" id="SM00471">
    <property type="entry name" value="HDc"/>
    <property type="match status" value="1"/>
</dbReference>
<comment type="domain">
    <text evidence="7">Has four distinct domains: an N-terminal nucleotidyltransferase (NT) domain responsible for UTase activity, a central HD domain that encodes UR activity, and two C-terminal ACT domains that seem to have a role in glutamine sensing.</text>
</comment>